<accession>A0A7E6EL58</accession>
<dbReference type="SMART" id="SM00179">
    <property type="entry name" value="EGF_CA"/>
    <property type="match status" value="2"/>
</dbReference>
<dbReference type="PANTHER" id="PTHR24050">
    <property type="entry name" value="PA14 DOMAIN-CONTAINING PROTEIN"/>
    <property type="match status" value="1"/>
</dbReference>
<feature type="region of interest" description="Disordered" evidence="6">
    <location>
        <begin position="218"/>
        <end position="240"/>
    </location>
</feature>
<keyword evidence="4" id="KW-1015">Disulfide bond</keyword>
<evidence type="ECO:0000259" key="8">
    <source>
        <dbReference type="PROSITE" id="PS50026"/>
    </source>
</evidence>
<dbReference type="KEGG" id="osn:118761678"/>
<dbReference type="InterPro" id="IPR049883">
    <property type="entry name" value="NOTCH1_EGF-like"/>
</dbReference>
<evidence type="ECO:0000256" key="7">
    <source>
        <dbReference type="SAM" id="SignalP"/>
    </source>
</evidence>
<proteinExistence type="predicted"/>
<dbReference type="PROSITE" id="PS50026">
    <property type="entry name" value="EGF_3"/>
    <property type="match status" value="1"/>
</dbReference>
<evidence type="ECO:0000256" key="1">
    <source>
        <dbReference type="ARBA" id="ARBA00022536"/>
    </source>
</evidence>
<evidence type="ECO:0000256" key="3">
    <source>
        <dbReference type="ARBA" id="ARBA00022737"/>
    </source>
</evidence>
<dbReference type="InterPro" id="IPR052235">
    <property type="entry name" value="Nephronectin_domain"/>
</dbReference>
<protein>
    <submittedName>
        <fullName evidence="10">EGF-containing fibulin-like extracellular matrix protein 2</fullName>
    </submittedName>
</protein>
<dbReference type="Gene3D" id="2.10.25.10">
    <property type="entry name" value="Laminin"/>
    <property type="match status" value="2"/>
</dbReference>
<dbReference type="PANTHER" id="PTHR24050:SF28">
    <property type="entry name" value="UROMODULIN-LIKE"/>
    <property type="match status" value="1"/>
</dbReference>
<keyword evidence="9" id="KW-1185">Reference proteome</keyword>
<feature type="chain" id="PRO_5028943156" evidence="7">
    <location>
        <begin position="22"/>
        <end position="240"/>
    </location>
</feature>
<dbReference type="AlphaFoldDB" id="A0A7E6EL58"/>
<feature type="domain" description="EGF-like" evidence="8">
    <location>
        <begin position="132"/>
        <end position="168"/>
    </location>
</feature>
<feature type="signal peptide" evidence="7">
    <location>
        <begin position="1"/>
        <end position="21"/>
    </location>
</feature>
<dbReference type="SMART" id="SM00181">
    <property type="entry name" value="EGF"/>
    <property type="match status" value="3"/>
</dbReference>
<dbReference type="InterPro" id="IPR001881">
    <property type="entry name" value="EGF-like_Ca-bd_dom"/>
</dbReference>
<dbReference type="CDD" id="cd00054">
    <property type="entry name" value="EGF_CA"/>
    <property type="match status" value="1"/>
</dbReference>
<keyword evidence="1 5" id="KW-0245">EGF-like domain</keyword>
<evidence type="ECO:0000256" key="6">
    <source>
        <dbReference type="SAM" id="MobiDB-lite"/>
    </source>
</evidence>
<dbReference type="InterPro" id="IPR018097">
    <property type="entry name" value="EGF_Ca-bd_CS"/>
</dbReference>
<name>A0A7E6EL58_9MOLL</name>
<comment type="caution">
    <text evidence="5">Lacks conserved residue(s) required for the propagation of feature annotation.</text>
</comment>
<evidence type="ECO:0000256" key="5">
    <source>
        <dbReference type="PROSITE-ProRule" id="PRU00076"/>
    </source>
</evidence>
<keyword evidence="3" id="KW-0677">Repeat</keyword>
<dbReference type="GO" id="GO:0005509">
    <property type="term" value="F:calcium ion binding"/>
    <property type="evidence" value="ECO:0007669"/>
    <property type="project" value="InterPro"/>
</dbReference>
<dbReference type="Pfam" id="PF07645">
    <property type="entry name" value="EGF_CA"/>
    <property type="match status" value="2"/>
</dbReference>
<dbReference type="InterPro" id="IPR000152">
    <property type="entry name" value="EGF-type_Asp/Asn_hydroxyl_site"/>
</dbReference>
<dbReference type="SUPFAM" id="SSF57184">
    <property type="entry name" value="Growth factor receptor domain"/>
    <property type="match status" value="1"/>
</dbReference>
<dbReference type="RefSeq" id="XP_036355705.1">
    <property type="nucleotide sequence ID" value="XM_036499812.1"/>
</dbReference>
<dbReference type="InterPro" id="IPR009030">
    <property type="entry name" value="Growth_fac_rcpt_cys_sf"/>
</dbReference>
<dbReference type="Proteomes" id="UP000515154">
    <property type="component" value="Unplaced"/>
</dbReference>
<dbReference type="FunFam" id="2.10.25.10:FF:000038">
    <property type="entry name" value="Fibrillin 2"/>
    <property type="match status" value="1"/>
</dbReference>
<evidence type="ECO:0000313" key="10">
    <source>
        <dbReference type="RefSeq" id="XP_036355705.1"/>
    </source>
</evidence>
<evidence type="ECO:0000313" key="9">
    <source>
        <dbReference type="Proteomes" id="UP000515154"/>
    </source>
</evidence>
<dbReference type="PROSITE" id="PS01186">
    <property type="entry name" value="EGF_2"/>
    <property type="match status" value="2"/>
</dbReference>
<evidence type="ECO:0000256" key="2">
    <source>
        <dbReference type="ARBA" id="ARBA00022729"/>
    </source>
</evidence>
<gene>
    <name evidence="10" type="primary">LOC118761678</name>
</gene>
<organism evidence="9 10">
    <name type="scientific">Octopus sinensis</name>
    <name type="common">East Asian common octopus</name>
    <dbReference type="NCBI Taxonomy" id="2607531"/>
    <lineage>
        <taxon>Eukaryota</taxon>
        <taxon>Metazoa</taxon>
        <taxon>Spiralia</taxon>
        <taxon>Lophotrochozoa</taxon>
        <taxon>Mollusca</taxon>
        <taxon>Cephalopoda</taxon>
        <taxon>Coleoidea</taxon>
        <taxon>Octopodiformes</taxon>
        <taxon>Octopoda</taxon>
        <taxon>Incirrata</taxon>
        <taxon>Octopodidae</taxon>
        <taxon>Octopus</taxon>
    </lineage>
</organism>
<reference evidence="10" key="1">
    <citation type="submission" date="2025-08" db="UniProtKB">
        <authorList>
            <consortium name="RefSeq"/>
        </authorList>
    </citation>
    <scope>IDENTIFICATION</scope>
</reference>
<sequence>MKNLVLLTTFVLCLWVTTVASDNVATTTETTVASDNVTTTTELTPVDEYEAKEIIEGLSVSGTEEEGDGSSAEKRIPFQWPNGWCYYRCSKKVTYRPCKSGRCRIAYKLVYRMCRRCCPGYRYDRRRRRCIDINECLRRPCQHHCVNTPGSYFCFCHHGFYEHGNHCHDVNECECGIHYCPHPYRCVNTYGSYYCACPGGFHPHGNWCYGMYRGNPKSKPRNNREVIPKFSPSLRKQSKK</sequence>
<dbReference type="InterPro" id="IPR000742">
    <property type="entry name" value="EGF"/>
</dbReference>
<dbReference type="PROSITE" id="PS00010">
    <property type="entry name" value="ASX_HYDROXYL"/>
    <property type="match status" value="1"/>
</dbReference>
<evidence type="ECO:0000256" key="4">
    <source>
        <dbReference type="ARBA" id="ARBA00023157"/>
    </source>
</evidence>
<keyword evidence="2 7" id="KW-0732">Signal</keyword>
<dbReference type="PROSITE" id="PS01187">
    <property type="entry name" value="EGF_CA"/>
    <property type="match status" value="1"/>
</dbReference>